<dbReference type="RefSeq" id="WP_163902252.1">
    <property type="nucleotide sequence ID" value="NZ_AP022599.1"/>
</dbReference>
<reference evidence="1 2" key="1">
    <citation type="journal article" date="2019" name="Emerg. Microbes Infect.">
        <title>Comprehensive subspecies identification of 175 nontuberculous mycobacteria species based on 7547 genomic profiles.</title>
        <authorList>
            <person name="Matsumoto Y."/>
            <person name="Kinjo T."/>
            <person name="Motooka D."/>
            <person name="Nabeya D."/>
            <person name="Jung N."/>
            <person name="Uechi K."/>
            <person name="Horii T."/>
            <person name="Iida T."/>
            <person name="Fujita J."/>
            <person name="Nakamura S."/>
        </authorList>
    </citation>
    <scope>NUCLEOTIDE SEQUENCE [LARGE SCALE GENOMIC DNA]</scope>
    <source>
        <strain evidence="1 2">JCM 6370</strain>
    </source>
</reference>
<name>A0A7I7UN70_MYCPV</name>
<proteinExistence type="predicted"/>
<evidence type="ECO:0000313" key="2">
    <source>
        <dbReference type="Proteomes" id="UP000467252"/>
    </source>
</evidence>
<gene>
    <name evidence="1" type="ORF">MPUL_34490</name>
</gene>
<organism evidence="1 2">
    <name type="scientific">Mycolicibacterium pulveris</name>
    <name type="common">Mycobacterium pulveris</name>
    <dbReference type="NCBI Taxonomy" id="36813"/>
    <lineage>
        <taxon>Bacteria</taxon>
        <taxon>Bacillati</taxon>
        <taxon>Actinomycetota</taxon>
        <taxon>Actinomycetes</taxon>
        <taxon>Mycobacteriales</taxon>
        <taxon>Mycobacteriaceae</taxon>
        <taxon>Mycolicibacterium</taxon>
    </lineage>
</organism>
<dbReference type="AlphaFoldDB" id="A0A7I7UN70"/>
<dbReference type="EMBL" id="AP022599">
    <property type="protein sequence ID" value="BBY82291.1"/>
    <property type="molecule type" value="Genomic_DNA"/>
</dbReference>
<protein>
    <submittedName>
        <fullName evidence="1">Uncharacterized protein</fullName>
    </submittedName>
</protein>
<evidence type="ECO:0000313" key="1">
    <source>
        <dbReference type="EMBL" id="BBY82291.1"/>
    </source>
</evidence>
<sequence>MNIIAIIAATNDGSVVDIPLTADPCGWHGSYDGTAVYVTVVRTDPTAPTQ</sequence>
<keyword evidence="2" id="KW-1185">Reference proteome</keyword>
<accession>A0A7I7UN70</accession>
<dbReference type="Proteomes" id="UP000467252">
    <property type="component" value="Chromosome"/>
</dbReference>